<accession>A0A8T3A7X1</accession>
<comment type="caution">
    <text evidence="9">The sequence shown here is derived from an EMBL/GenBank/DDBJ whole genome shotgun (WGS) entry which is preliminary data.</text>
</comment>
<keyword evidence="3" id="KW-0418">Kinase</keyword>
<dbReference type="PROSITE" id="PS00108">
    <property type="entry name" value="PROTEIN_KINASE_ST"/>
    <property type="match status" value="1"/>
</dbReference>
<dbReference type="OrthoDB" id="4062651at2759"/>
<organism evidence="9 10">
    <name type="scientific">Dendrobium nobile</name>
    <name type="common">Orchid</name>
    <dbReference type="NCBI Taxonomy" id="94219"/>
    <lineage>
        <taxon>Eukaryota</taxon>
        <taxon>Viridiplantae</taxon>
        <taxon>Streptophyta</taxon>
        <taxon>Embryophyta</taxon>
        <taxon>Tracheophyta</taxon>
        <taxon>Spermatophyta</taxon>
        <taxon>Magnoliopsida</taxon>
        <taxon>Liliopsida</taxon>
        <taxon>Asparagales</taxon>
        <taxon>Orchidaceae</taxon>
        <taxon>Epidendroideae</taxon>
        <taxon>Malaxideae</taxon>
        <taxon>Dendrobiinae</taxon>
        <taxon>Dendrobium</taxon>
    </lineage>
</organism>
<feature type="domain" description="Protein kinase" evidence="8">
    <location>
        <begin position="85"/>
        <end position="626"/>
    </location>
</feature>
<dbReference type="Proteomes" id="UP000829196">
    <property type="component" value="Unassembled WGS sequence"/>
</dbReference>
<dbReference type="GO" id="GO:0004672">
    <property type="term" value="F:protein kinase activity"/>
    <property type="evidence" value="ECO:0007669"/>
    <property type="project" value="InterPro"/>
</dbReference>
<dbReference type="InterPro" id="IPR011009">
    <property type="entry name" value="Kinase-like_dom_sf"/>
</dbReference>
<feature type="transmembrane region" description="Helical" evidence="7">
    <location>
        <begin position="25"/>
        <end position="51"/>
    </location>
</feature>
<keyword evidence="7" id="KW-0812">Transmembrane</keyword>
<dbReference type="SMART" id="SM00220">
    <property type="entry name" value="S_TKc"/>
    <property type="match status" value="1"/>
</dbReference>
<dbReference type="AlphaFoldDB" id="A0A8T3A7X1"/>
<evidence type="ECO:0000256" key="3">
    <source>
        <dbReference type="ARBA" id="ARBA00022777"/>
    </source>
</evidence>
<evidence type="ECO:0000256" key="2">
    <source>
        <dbReference type="ARBA" id="ARBA00022741"/>
    </source>
</evidence>
<keyword evidence="4 5" id="KW-0067">ATP-binding</keyword>
<dbReference type="PROSITE" id="PS00107">
    <property type="entry name" value="PROTEIN_KINASE_ATP"/>
    <property type="match status" value="1"/>
</dbReference>
<evidence type="ECO:0000256" key="6">
    <source>
        <dbReference type="SAM" id="MobiDB-lite"/>
    </source>
</evidence>
<dbReference type="InterPro" id="IPR017441">
    <property type="entry name" value="Protein_kinase_ATP_BS"/>
</dbReference>
<dbReference type="InterPro" id="IPR000719">
    <property type="entry name" value="Prot_kinase_dom"/>
</dbReference>
<evidence type="ECO:0000313" key="10">
    <source>
        <dbReference type="Proteomes" id="UP000829196"/>
    </source>
</evidence>
<reference evidence="9" key="1">
    <citation type="journal article" date="2022" name="Front. Genet.">
        <title>Chromosome-Scale Assembly of the Dendrobium nobile Genome Provides Insights Into the Molecular Mechanism of the Biosynthesis of the Medicinal Active Ingredient of Dendrobium.</title>
        <authorList>
            <person name="Xu Q."/>
            <person name="Niu S.-C."/>
            <person name="Li K.-L."/>
            <person name="Zheng P.-J."/>
            <person name="Zhang X.-J."/>
            <person name="Jia Y."/>
            <person name="Liu Y."/>
            <person name="Niu Y.-X."/>
            <person name="Yu L.-H."/>
            <person name="Chen D.-F."/>
            <person name="Zhang G.-Q."/>
        </authorList>
    </citation>
    <scope>NUCLEOTIDE SEQUENCE</scope>
    <source>
        <tissue evidence="9">Leaf</tissue>
    </source>
</reference>
<gene>
    <name evidence="9" type="ORF">KFK09_026820</name>
</gene>
<evidence type="ECO:0000256" key="5">
    <source>
        <dbReference type="PROSITE-ProRule" id="PRU10141"/>
    </source>
</evidence>
<keyword evidence="10" id="KW-1185">Reference proteome</keyword>
<dbReference type="PROSITE" id="PS50011">
    <property type="entry name" value="PROTEIN_KINASE_DOM"/>
    <property type="match status" value="1"/>
</dbReference>
<dbReference type="SUPFAM" id="SSF56112">
    <property type="entry name" value="Protein kinase-like (PK-like)"/>
    <property type="match status" value="1"/>
</dbReference>
<sequence length="626" mass="70040">MTSRQFPPPPPASVVANHRRQSHQLLLVAAVAFPSVILLLLVVFLFLYFSYFSHCRSSTRPADSPLPSRIRRFSYRELHAATSGFAVSRSLGRGATAAVFLGILPDGKSVAVKRLDLHPASPKLSGGDREFLNELQLLSNLRQSAFVVSLLGFCLEGNHHRLVVYEYMSNGSLQELLFGPLRPLIDWSRRFQIILDIAKALTFLHLSDPPIIHGDIKPSNVLLGQDFQVKISDFGLSRLKTEAAASPAAELFSQELSSGSPQVDITLPICPSFSSFCSSSSSSCLNHEKNVRPKGKESAVSPCNEELGCVENNSIFHRSSPLNEGRDWRLKKDDRSELSSRDYVREWIGSQIFSEKNPDLDEVQKSSLEFRNLGFEEGSLDETRISDSGLGSNGYNKRERKIREWWKEEYFEEISKKGKGDNGLKCFRTSNNCNKDTSSSSSYNGYKNHRGDGELNANVSFTDGWKKKKKKNKKKRKKKSRPATNEMSSGDLFSKELSSTRSMRGTVCYIAPERSGCGDLTEKADIYNFGVLILVIISGRRPLLVLESPMKLDTANLISWCRKLAQTGNVLDIVDENLKESYNKDQVSLCINLALLCLQRIPDLRPDSWDIVKILEGEKETSSIPI</sequence>
<evidence type="ECO:0000313" key="9">
    <source>
        <dbReference type="EMBL" id="KAI0492547.1"/>
    </source>
</evidence>
<keyword evidence="7" id="KW-1133">Transmembrane helix</keyword>
<dbReference type="PANTHER" id="PTHR46821">
    <property type="entry name" value="OS07G0586332 PROTEIN"/>
    <property type="match status" value="1"/>
</dbReference>
<keyword evidence="2 5" id="KW-0547">Nucleotide-binding</keyword>
<dbReference type="SMR" id="A0A8T3A7X1"/>
<keyword evidence="7" id="KW-0472">Membrane</keyword>
<dbReference type="Gene3D" id="1.10.510.10">
    <property type="entry name" value="Transferase(Phosphotransferase) domain 1"/>
    <property type="match status" value="2"/>
</dbReference>
<dbReference type="EMBL" id="JAGYWB010000018">
    <property type="protein sequence ID" value="KAI0492547.1"/>
    <property type="molecule type" value="Genomic_DNA"/>
</dbReference>
<name>A0A8T3A7X1_DENNO</name>
<evidence type="ECO:0000256" key="7">
    <source>
        <dbReference type="SAM" id="Phobius"/>
    </source>
</evidence>
<feature type="binding site" evidence="5">
    <location>
        <position position="113"/>
    </location>
    <ligand>
        <name>ATP</name>
        <dbReference type="ChEBI" id="CHEBI:30616"/>
    </ligand>
</feature>
<dbReference type="Pfam" id="PF00069">
    <property type="entry name" value="Pkinase"/>
    <property type="match status" value="1"/>
</dbReference>
<protein>
    <recommendedName>
        <fullName evidence="8">Protein kinase domain-containing protein</fullName>
    </recommendedName>
</protein>
<feature type="region of interest" description="Disordered" evidence="6">
    <location>
        <begin position="465"/>
        <end position="491"/>
    </location>
</feature>
<proteinExistence type="predicted"/>
<evidence type="ECO:0000256" key="4">
    <source>
        <dbReference type="ARBA" id="ARBA00022840"/>
    </source>
</evidence>
<evidence type="ECO:0000256" key="1">
    <source>
        <dbReference type="ARBA" id="ARBA00022679"/>
    </source>
</evidence>
<dbReference type="InterPro" id="IPR044576">
    <property type="entry name" value="At4g25390-like"/>
</dbReference>
<dbReference type="PANTHER" id="PTHR46821:SF4">
    <property type="entry name" value="OS08G0275200 PROTEIN"/>
    <property type="match status" value="1"/>
</dbReference>
<keyword evidence="1" id="KW-0808">Transferase</keyword>
<evidence type="ECO:0000259" key="8">
    <source>
        <dbReference type="PROSITE" id="PS50011"/>
    </source>
</evidence>
<dbReference type="InterPro" id="IPR008271">
    <property type="entry name" value="Ser/Thr_kinase_AS"/>
</dbReference>
<feature type="compositionally biased region" description="Basic residues" evidence="6">
    <location>
        <begin position="466"/>
        <end position="481"/>
    </location>
</feature>
<dbReference type="Gene3D" id="3.30.200.20">
    <property type="entry name" value="Phosphorylase Kinase, domain 1"/>
    <property type="match status" value="1"/>
</dbReference>
<dbReference type="GO" id="GO:0005524">
    <property type="term" value="F:ATP binding"/>
    <property type="evidence" value="ECO:0007669"/>
    <property type="project" value="UniProtKB-UniRule"/>
</dbReference>